<comment type="catalytic activity">
    <reaction evidence="1">
        <text>Release of an N-terminal tripeptide from a polypeptide.</text>
        <dbReference type="EC" id="3.4.14.10"/>
    </reaction>
</comment>
<keyword evidence="8 16" id="KW-0732">Signal</keyword>
<dbReference type="SUPFAM" id="SSF54897">
    <property type="entry name" value="Protease propeptides/inhibitors"/>
    <property type="match status" value="1"/>
</dbReference>
<keyword evidence="7 15" id="KW-0479">Metal-binding</keyword>
<evidence type="ECO:0000256" key="2">
    <source>
        <dbReference type="ARBA" id="ARBA00002451"/>
    </source>
</evidence>
<organism evidence="18 19">
    <name type="scientific">Exidia glandulosa HHB12029</name>
    <dbReference type="NCBI Taxonomy" id="1314781"/>
    <lineage>
        <taxon>Eukaryota</taxon>
        <taxon>Fungi</taxon>
        <taxon>Dikarya</taxon>
        <taxon>Basidiomycota</taxon>
        <taxon>Agaricomycotina</taxon>
        <taxon>Agaricomycetes</taxon>
        <taxon>Auriculariales</taxon>
        <taxon>Exidiaceae</taxon>
        <taxon>Exidia</taxon>
    </lineage>
</organism>
<evidence type="ECO:0000313" key="19">
    <source>
        <dbReference type="Proteomes" id="UP000077266"/>
    </source>
</evidence>
<name>A0A165HIB7_EXIGL</name>
<dbReference type="EC" id="3.4.14.10" evidence="4"/>
<feature type="active site" description="Charge relay system" evidence="15">
    <location>
        <position position="310"/>
    </location>
</feature>
<dbReference type="PANTHER" id="PTHR14218">
    <property type="entry name" value="PROTEASE S8 TRIPEPTIDYL PEPTIDASE I CLN2"/>
    <property type="match status" value="1"/>
</dbReference>
<feature type="binding site" evidence="15">
    <location>
        <position position="578"/>
    </location>
    <ligand>
        <name>Ca(2+)</name>
        <dbReference type="ChEBI" id="CHEBI:29108"/>
    </ligand>
</feature>
<dbReference type="CDD" id="cd04056">
    <property type="entry name" value="Peptidases_S53"/>
    <property type="match status" value="1"/>
</dbReference>
<dbReference type="SUPFAM" id="SSF52743">
    <property type="entry name" value="Subtilisin-like"/>
    <property type="match status" value="1"/>
</dbReference>
<dbReference type="Proteomes" id="UP000077266">
    <property type="component" value="Unassembled WGS sequence"/>
</dbReference>
<evidence type="ECO:0000256" key="1">
    <source>
        <dbReference type="ARBA" id="ARBA00001910"/>
    </source>
</evidence>
<evidence type="ECO:0000256" key="6">
    <source>
        <dbReference type="ARBA" id="ARBA00022670"/>
    </source>
</evidence>
<gene>
    <name evidence="18" type="ORF">EXIGLDRAFT_836771</name>
</gene>
<evidence type="ECO:0000256" key="4">
    <source>
        <dbReference type="ARBA" id="ARBA00012462"/>
    </source>
</evidence>
<dbReference type="CDD" id="cd11377">
    <property type="entry name" value="Pro-peptidase_S53"/>
    <property type="match status" value="1"/>
</dbReference>
<proteinExistence type="predicted"/>
<feature type="domain" description="Peptidase S53" evidence="17">
    <location>
        <begin position="232"/>
        <end position="600"/>
    </location>
</feature>
<feature type="chain" id="PRO_5007858687" description="tripeptidyl-peptidase II" evidence="16">
    <location>
        <begin position="20"/>
        <end position="600"/>
    </location>
</feature>
<keyword evidence="6 15" id="KW-0645">Protease</keyword>
<keyword evidence="10 15" id="KW-0720">Serine protease</keyword>
<keyword evidence="12" id="KW-0843">Virulence</keyword>
<dbReference type="GO" id="GO:0006508">
    <property type="term" value="P:proteolysis"/>
    <property type="evidence" value="ECO:0007669"/>
    <property type="project" value="UniProtKB-KW"/>
</dbReference>
<evidence type="ECO:0000256" key="5">
    <source>
        <dbReference type="ARBA" id="ARBA00022525"/>
    </source>
</evidence>
<feature type="binding site" evidence="15">
    <location>
        <position position="580"/>
    </location>
    <ligand>
        <name>Ca(2+)</name>
        <dbReference type="ChEBI" id="CHEBI:29108"/>
    </ligand>
</feature>
<evidence type="ECO:0000313" key="18">
    <source>
        <dbReference type="EMBL" id="KZV92013.1"/>
    </source>
</evidence>
<feature type="binding site" evidence="15">
    <location>
        <position position="559"/>
    </location>
    <ligand>
        <name>Ca(2+)</name>
        <dbReference type="ChEBI" id="CHEBI:29108"/>
    </ligand>
</feature>
<dbReference type="GO" id="GO:0005576">
    <property type="term" value="C:extracellular region"/>
    <property type="evidence" value="ECO:0007669"/>
    <property type="project" value="UniProtKB-SubCell"/>
</dbReference>
<dbReference type="GO" id="GO:0046872">
    <property type="term" value="F:metal ion binding"/>
    <property type="evidence" value="ECO:0007669"/>
    <property type="project" value="UniProtKB-UniRule"/>
</dbReference>
<accession>A0A165HIB7</accession>
<sequence>MLLGLAVLAAALASSGAHALATPNLHKRFGEPAVKHSWVEVPEGWMDDGSVPPADHTINLRIGLKQNKIDVLIEQLYEVSDPTSASYGKHLSKEQVEALVAPHPDTVALVEEWLAAHDISPAHCSRSPAGDWLSVNVPVSKAERLLDTNYRVFRRRDNGNSVVRALSYSLPRFLHDHIDVVTPTTMFGSLHEMRSTGFIQPSGFKAVTDDAEPQRLVLPGRLATLPASCGTTITPTCLRILYATDTYVPAATGTNKLGVAGYLGEFANDADLQTFFRQFRTDAVGQTLTHVQLNGGGNNQSQPGVEANLDVQYTEGISSPTPNIYYSTGGSPPFTPDSATPTNTNEPYMDWLNFILNQTTIPQTFTTSYGDDEQTVPNDFAVRVCNQFAQLGARGSSIMFSSGDSGVGAGSCRTNDGTNKVVFQPTFPAGCPFVTAVGGTTRVNPEVAVSFSQGGFSNYFARPSYQDAAVSKFLTGVGTKFQGLFNPAGRGFPDVAAQGNGFQVIRSGRVISVGGTSASSPTFAAVVSLLNDFRIASGKAPLGFLNPLLYSSLVPGFNDITSGSNPGCGTTGFTAVAGWDAVTGLGTPNFTTLKNIVAGL</sequence>
<evidence type="ECO:0000259" key="17">
    <source>
        <dbReference type="PROSITE" id="PS51695"/>
    </source>
</evidence>
<dbReference type="STRING" id="1314781.A0A165HIB7"/>
<dbReference type="Gene3D" id="3.40.50.200">
    <property type="entry name" value="Peptidase S8/S53 domain"/>
    <property type="match status" value="1"/>
</dbReference>
<keyword evidence="14" id="KW-0325">Glycoprotein</keyword>
<evidence type="ECO:0000256" key="7">
    <source>
        <dbReference type="ARBA" id="ARBA00022723"/>
    </source>
</evidence>
<protein>
    <recommendedName>
        <fullName evidence="4">tripeptidyl-peptidase II</fullName>
        <ecNumber evidence="4">3.4.14.10</ecNumber>
    </recommendedName>
</protein>
<dbReference type="InParanoid" id="A0A165HIB7"/>
<feature type="active site" description="Charge relay system" evidence="15">
    <location>
        <position position="306"/>
    </location>
</feature>
<comment type="cofactor">
    <cofactor evidence="15">
        <name>Ca(2+)</name>
        <dbReference type="ChEBI" id="CHEBI:29108"/>
    </cofactor>
    <text evidence="15">Binds 1 Ca(2+) ion per subunit.</text>
</comment>
<dbReference type="SMART" id="SM00944">
    <property type="entry name" value="Pro-kuma_activ"/>
    <property type="match status" value="1"/>
</dbReference>
<keyword evidence="19" id="KW-1185">Reference proteome</keyword>
<evidence type="ECO:0000256" key="8">
    <source>
        <dbReference type="ARBA" id="ARBA00022729"/>
    </source>
</evidence>
<dbReference type="InterPro" id="IPR036852">
    <property type="entry name" value="Peptidase_S8/S53_dom_sf"/>
</dbReference>
<evidence type="ECO:0000256" key="10">
    <source>
        <dbReference type="ARBA" id="ARBA00022825"/>
    </source>
</evidence>
<dbReference type="GO" id="GO:0008240">
    <property type="term" value="F:tripeptidyl-peptidase activity"/>
    <property type="evidence" value="ECO:0007669"/>
    <property type="project" value="UniProtKB-EC"/>
</dbReference>
<keyword evidence="13" id="KW-0865">Zymogen</keyword>
<evidence type="ECO:0000256" key="13">
    <source>
        <dbReference type="ARBA" id="ARBA00023145"/>
    </source>
</evidence>
<dbReference type="OrthoDB" id="409122at2759"/>
<evidence type="ECO:0000256" key="16">
    <source>
        <dbReference type="SAM" id="SignalP"/>
    </source>
</evidence>
<evidence type="ECO:0000256" key="11">
    <source>
        <dbReference type="ARBA" id="ARBA00022837"/>
    </source>
</evidence>
<evidence type="ECO:0000256" key="15">
    <source>
        <dbReference type="PROSITE-ProRule" id="PRU01032"/>
    </source>
</evidence>
<keyword evidence="9 15" id="KW-0378">Hydrolase</keyword>
<evidence type="ECO:0000256" key="3">
    <source>
        <dbReference type="ARBA" id="ARBA00004239"/>
    </source>
</evidence>
<keyword evidence="5" id="KW-0964">Secreted</keyword>
<evidence type="ECO:0000256" key="14">
    <source>
        <dbReference type="ARBA" id="ARBA00023180"/>
    </source>
</evidence>
<evidence type="ECO:0000256" key="12">
    <source>
        <dbReference type="ARBA" id="ARBA00023026"/>
    </source>
</evidence>
<dbReference type="FunFam" id="3.40.50.200:FF:000015">
    <property type="entry name" value="Tripeptidyl peptidase A"/>
    <property type="match status" value="1"/>
</dbReference>
<dbReference type="InterPro" id="IPR030400">
    <property type="entry name" value="Sedolisin_dom"/>
</dbReference>
<dbReference type="EMBL" id="KV426016">
    <property type="protein sequence ID" value="KZV92013.1"/>
    <property type="molecule type" value="Genomic_DNA"/>
</dbReference>
<dbReference type="PROSITE" id="PS51695">
    <property type="entry name" value="SEDOLISIN"/>
    <property type="match status" value="1"/>
</dbReference>
<dbReference type="PANTHER" id="PTHR14218:SF15">
    <property type="entry name" value="TRIPEPTIDYL-PEPTIDASE 1"/>
    <property type="match status" value="1"/>
</dbReference>
<dbReference type="InterPro" id="IPR050819">
    <property type="entry name" value="Tripeptidyl-peptidase_I"/>
</dbReference>
<keyword evidence="11 15" id="KW-0106">Calcium</keyword>
<dbReference type="InterPro" id="IPR015366">
    <property type="entry name" value="S53_propep"/>
</dbReference>
<comment type="subcellular location">
    <subcellularLocation>
        <location evidence="3">Secreted</location>
        <location evidence="3">Extracellular space</location>
    </subcellularLocation>
</comment>
<dbReference type="AlphaFoldDB" id="A0A165HIB7"/>
<reference evidence="18 19" key="1">
    <citation type="journal article" date="2016" name="Mol. Biol. Evol.">
        <title>Comparative Genomics of Early-Diverging Mushroom-Forming Fungi Provides Insights into the Origins of Lignocellulose Decay Capabilities.</title>
        <authorList>
            <person name="Nagy L.G."/>
            <person name="Riley R."/>
            <person name="Tritt A."/>
            <person name="Adam C."/>
            <person name="Daum C."/>
            <person name="Floudas D."/>
            <person name="Sun H."/>
            <person name="Yadav J.S."/>
            <person name="Pangilinan J."/>
            <person name="Larsson K.H."/>
            <person name="Matsuura K."/>
            <person name="Barry K."/>
            <person name="Labutti K."/>
            <person name="Kuo R."/>
            <person name="Ohm R.A."/>
            <person name="Bhattacharya S.S."/>
            <person name="Shirouzu T."/>
            <person name="Yoshinaga Y."/>
            <person name="Martin F.M."/>
            <person name="Grigoriev I.V."/>
            <person name="Hibbett D.S."/>
        </authorList>
    </citation>
    <scope>NUCLEOTIDE SEQUENCE [LARGE SCALE GENOMIC DNA]</scope>
    <source>
        <strain evidence="18 19">HHB12029</strain>
    </source>
</reference>
<dbReference type="Pfam" id="PF09286">
    <property type="entry name" value="Pro-kuma_activ"/>
    <property type="match status" value="1"/>
</dbReference>
<feature type="binding site" evidence="15">
    <location>
        <position position="560"/>
    </location>
    <ligand>
        <name>Ca(2+)</name>
        <dbReference type="ChEBI" id="CHEBI:29108"/>
    </ligand>
</feature>
<evidence type="ECO:0000256" key="9">
    <source>
        <dbReference type="ARBA" id="ARBA00022801"/>
    </source>
</evidence>
<feature type="signal peptide" evidence="16">
    <location>
        <begin position="1"/>
        <end position="19"/>
    </location>
</feature>
<comment type="function">
    <text evidence="2">Secreted tripeptidyl-peptidase which degrades proteins at acidic pHs and is involved in virulence.</text>
</comment>
<feature type="active site" description="Charge relay system" evidence="15">
    <location>
        <position position="517"/>
    </location>
</feature>
<dbReference type="GO" id="GO:0004252">
    <property type="term" value="F:serine-type endopeptidase activity"/>
    <property type="evidence" value="ECO:0007669"/>
    <property type="project" value="UniProtKB-UniRule"/>
</dbReference>